<accession>A0A517R3L9</accession>
<keyword evidence="4" id="KW-1185">Reference proteome</keyword>
<evidence type="ECO:0000313" key="4">
    <source>
        <dbReference type="Proteomes" id="UP000317318"/>
    </source>
</evidence>
<protein>
    <submittedName>
        <fullName evidence="3">Translocation protein TolB</fullName>
    </submittedName>
</protein>
<gene>
    <name evidence="3" type="ORF">Pan189_28830</name>
</gene>
<evidence type="ECO:0000256" key="2">
    <source>
        <dbReference type="SAM" id="MobiDB-lite"/>
    </source>
</evidence>
<name>A0A517R3L9_9PLAN</name>
<dbReference type="Pfam" id="PF07676">
    <property type="entry name" value="PD40"/>
    <property type="match status" value="2"/>
</dbReference>
<organism evidence="3 4">
    <name type="scientific">Stratiformator vulcanicus</name>
    <dbReference type="NCBI Taxonomy" id="2527980"/>
    <lineage>
        <taxon>Bacteria</taxon>
        <taxon>Pseudomonadati</taxon>
        <taxon>Planctomycetota</taxon>
        <taxon>Planctomycetia</taxon>
        <taxon>Planctomycetales</taxon>
        <taxon>Planctomycetaceae</taxon>
        <taxon>Stratiformator</taxon>
    </lineage>
</organism>
<evidence type="ECO:0000313" key="3">
    <source>
        <dbReference type="EMBL" id="QDT38489.1"/>
    </source>
</evidence>
<dbReference type="PANTHER" id="PTHR36842">
    <property type="entry name" value="PROTEIN TOLB HOMOLOG"/>
    <property type="match status" value="1"/>
</dbReference>
<dbReference type="InterPro" id="IPR011042">
    <property type="entry name" value="6-blade_b-propeller_TolB-like"/>
</dbReference>
<proteinExistence type="inferred from homology"/>
<feature type="region of interest" description="Disordered" evidence="2">
    <location>
        <begin position="302"/>
        <end position="336"/>
    </location>
</feature>
<comment type="similarity">
    <text evidence="1">Belongs to the TolB family.</text>
</comment>
<dbReference type="RefSeq" id="WP_310820491.1">
    <property type="nucleotide sequence ID" value="NZ_CP036268.1"/>
</dbReference>
<dbReference type="Gene3D" id="2.120.10.30">
    <property type="entry name" value="TolB, C-terminal domain"/>
    <property type="match status" value="1"/>
</dbReference>
<dbReference type="AlphaFoldDB" id="A0A517R3L9"/>
<evidence type="ECO:0000256" key="1">
    <source>
        <dbReference type="ARBA" id="ARBA00009820"/>
    </source>
</evidence>
<dbReference type="KEGG" id="svp:Pan189_28830"/>
<dbReference type="SUPFAM" id="SSF82171">
    <property type="entry name" value="DPP6 N-terminal domain-like"/>
    <property type="match status" value="1"/>
</dbReference>
<dbReference type="InterPro" id="IPR011659">
    <property type="entry name" value="WD40"/>
</dbReference>
<reference evidence="3 4" key="1">
    <citation type="submission" date="2019-02" db="EMBL/GenBank/DDBJ databases">
        <title>Deep-cultivation of Planctomycetes and their phenomic and genomic characterization uncovers novel biology.</title>
        <authorList>
            <person name="Wiegand S."/>
            <person name="Jogler M."/>
            <person name="Boedeker C."/>
            <person name="Pinto D."/>
            <person name="Vollmers J."/>
            <person name="Rivas-Marin E."/>
            <person name="Kohn T."/>
            <person name="Peeters S.H."/>
            <person name="Heuer A."/>
            <person name="Rast P."/>
            <person name="Oberbeckmann S."/>
            <person name="Bunk B."/>
            <person name="Jeske O."/>
            <person name="Meyerdierks A."/>
            <person name="Storesund J.E."/>
            <person name="Kallscheuer N."/>
            <person name="Luecker S."/>
            <person name="Lage O.M."/>
            <person name="Pohl T."/>
            <person name="Merkel B.J."/>
            <person name="Hornburger P."/>
            <person name="Mueller R.-W."/>
            <person name="Bruemmer F."/>
            <person name="Labrenz M."/>
            <person name="Spormann A.M."/>
            <person name="Op den Camp H."/>
            <person name="Overmann J."/>
            <person name="Amann R."/>
            <person name="Jetten M.S.M."/>
            <person name="Mascher T."/>
            <person name="Medema M.H."/>
            <person name="Devos D.P."/>
            <person name="Kaster A.-K."/>
            <person name="Ovreas L."/>
            <person name="Rohde M."/>
            <person name="Galperin M.Y."/>
            <person name="Jogler C."/>
        </authorList>
    </citation>
    <scope>NUCLEOTIDE SEQUENCE [LARGE SCALE GENOMIC DNA]</scope>
    <source>
        <strain evidence="3 4">Pan189</strain>
    </source>
</reference>
<dbReference type="PANTHER" id="PTHR36842:SF1">
    <property type="entry name" value="PROTEIN TOLB"/>
    <property type="match status" value="1"/>
</dbReference>
<sequence length="336" mass="37069">MRINRKPTLISTQTCLLFTLMATAVILGGLPSKAIAGRGLFLISSDFKTIKRIDAVDEKFKVLGSPEFSFDGKTIVLDGWEAGQKLDDSRILIVNADNTGFKDIGDGCLPSLSPDGKTIAYSRYNNSRGVWLSDNKGKNKRQIATDGWSIKWLPDGKHVVYTTSDTPFGRFIIYNVDTEESTAVPLIGAVPFWMSYWNFDVSPDGKQVAFKGSGPNNLKPVMIANIIENTPSLKTLAQSGPMELCWHPDGKKILFVRKGRNDEHRQLYYYLLRNDDVLEKKWPGQDDSFSISACVISRDGKQFAVTAPEDTPEKSADEDGGTTDEDPAAGDASNDQ</sequence>
<feature type="compositionally biased region" description="Acidic residues" evidence="2">
    <location>
        <begin position="318"/>
        <end position="328"/>
    </location>
</feature>
<dbReference type="Proteomes" id="UP000317318">
    <property type="component" value="Chromosome"/>
</dbReference>
<dbReference type="EMBL" id="CP036268">
    <property type="protein sequence ID" value="QDT38489.1"/>
    <property type="molecule type" value="Genomic_DNA"/>
</dbReference>